<sequence>MGVEIAAAPSSVEQLPVQWAEHDGERTARAPSPHLPHATPADEITGLCHEVLRELSSGGRCSSAAARLAEAADRWARRGSSLETVHHTVFETFRLHLEALRTSGDNLDTIMTSVGRVLDALEIVTTGVADAYSATVPDAPEDYRPSSDAVTSALLGGRSAAAAARECGVELADHYHVLAISLPAESAGHAPAADVSVQARLAMRRARAVLERMGNGAVLFQLSPSGGTVLLPYPFVGSDRCLDHVVHTLATATRTPITATAVHAARAAVPAAATQAHELLDTVHALRCRPGLYRMRDLALEYQLTRPGPALEILGTLLDPLDDHPELTETLVRHCGNELNRQRTAHEMRVHTNTVDYRLKRIGRLIGVDPTSPSGLLQVRAALVARAYRAHTPAR</sequence>
<dbReference type="Gene3D" id="1.10.10.2840">
    <property type="entry name" value="PucR C-terminal helix-turn-helix domain"/>
    <property type="match status" value="1"/>
</dbReference>
<dbReference type="Pfam" id="PF13556">
    <property type="entry name" value="HTH_30"/>
    <property type="match status" value="1"/>
</dbReference>
<dbReference type="PANTHER" id="PTHR33744:SF1">
    <property type="entry name" value="DNA-BINDING TRANSCRIPTIONAL ACTIVATOR ADER"/>
    <property type="match status" value="1"/>
</dbReference>
<name>A0A2S5ZYC0_9NOCA</name>
<dbReference type="InterPro" id="IPR025736">
    <property type="entry name" value="PucR_C-HTH_dom"/>
</dbReference>
<dbReference type="GeneID" id="66724554"/>
<gene>
    <name evidence="2" type="ORF">C5F51_29710</name>
</gene>
<dbReference type="Proteomes" id="UP000238356">
    <property type="component" value="Unassembled WGS sequence"/>
</dbReference>
<dbReference type="AlphaFoldDB" id="A0A2S5ZYC0"/>
<evidence type="ECO:0000313" key="3">
    <source>
        <dbReference type="Proteomes" id="UP000238356"/>
    </source>
</evidence>
<organism evidence="2 3">
    <name type="scientific">Nocardia nova</name>
    <dbReference type="NCBI Taxonomy" id="37330"/>
    <lineage>
        <taxon>Bacteria</taxon>
        <taxon>Bacillati</taxon>
        <taxon>Actinomycetota</taxon>
        <taxon>Actinomycetes</taxon>
        <taxon>Mycobacteriales</taxon>
        <taxon>Nocardiaceae</taxon>
        <taxon>Nocardia</taxon>
    </lineage>
</organism>
<dbReference type="RefSeq" id="WP_063015756.1">
    <property type="nucleotide sequence ID" value="NZ_JAHUVX010000012.1"/>
</dbReference>
<protein>
    <submittedName>
        <fullName evidence="2">PucR family transcriptional regulator</fullName>
    </submittedName>
</protein>
<comment type="caution">
    <text evidence="2">The sequence shown here is derived from an EMBL/GenBank/DDBJ whole genome shotgun (WGS) entry which is preliminary data.</text>
</comment>
<proteinExistence type="predicted"/>
<evidence type="ECO:0000313" key="2">
    <source>
        <dbReference type="EMBL" id="PPJ23034.1"/>
    </source>
</evidence>
<reference evidence="2 3" key="1">
    <citation type="submission" date="2018-02" db="EMBL/GenBank/DDBJ databases">
        <title>8 Nocardia nova and 1 Nocardia cyriacigeorgica strain used for evolution to TMP-SMX.</title>
        <authorList>
            <person name="Mehta H."/>
            <person name="Weng J."/>
            <person name="Shamoo Y."/>
        </authorList>
    </citation>
    <scope>NUCLEOTIDE SEQUENCE [LARGE SCALE GENOMIC DNA]</scope>
    <source>
        <strain evidence="2 3">BAA2227</strain>
    </source>
</reference>
<dbReference type="PANTHER" id="PTHR33744">
    <property type="entry name" value="CARBOHYDRATE DIACID REGULATOR"/>
    <property type="match status" value="1"/>
</dbReference>
<accession>A0A2S5ZYC0</accession>
<dbReference type="EMBL" id="PSZD01000026">
    <property type="protein sequence ID" value="PPJ23034.1"/>
    <property type="molecule type" value="Genomic_DNA"/>
</dbReference>
<dbReference type="InterPro" id="IPR051448">
    <property type="entry name" value="CdaR-like_regulators"/>
</dbReference>
<keyword evidence="3" id="KW-1185">Reference proteome</keyword>
<evidence type="ECO:0000259" key="1">
    <source>
        <dbReference type="Pfam" id="PF13556"/>
    </source>
</evidence>
<feature type="domain" description="PucR C-terminal helix-turn-helix" evidence="1">
    <location>
        <begin position="327"/>
        <end position="384"/>
    </location>
</feature>
<dbReference type="InterPro" id="IPR042070">
    <property type="entry name" value="PucR_C-HTH_sf"/>
</dbReference>